<evidence type="ECO:0000313" key="1">
    <source>
        <dbReference type="EMBL" id="TCC88060.1"/>
    </source>
</evidence>
<sequence>MDPFNIVIRRAGKQIGLNIHPKDDVGYMVLFEGSLVGEVFLDDTGKVWGALTARELLAGTYPNYPCDESVDCEGLLQEQEMITMIGHAIATTMGMSAAN</sequence>
<dbReference type="AlphaFoldDB" id="A0A4R0MMW1"/>
<protein>
    <submittedName>
        <fullName evidence="1">Uncharacterized protein</fullName>
    </submittedName>
</protein>
<dbReference type="Proteomes" id="UP000292884">
    <property type="component" value="Unassembled WGS sequence"/>
</dbReference>
<keyword evidence="2" id="KW-1185">Reference proteome</keyword>
<proteinExistence type="predicted"/>
<evidence type="ECO:0000313" key="2">
    <source>
        <dbReference type="Proteomes" id="UP000292884"/>
    </source>
</evidence>
<dbReference type="RefSeq" id="WP_131555024.1">
    <property type="nucleotide sequence ID" value="NZ_SJSK01000006.1"/>
</dbReference>
<organism evidence="1 2">
    <name type="scientific">Pedobacter frigiditerrae</name>
    <dbReference type="NCBI Taxonomy" id="2530452"/>
    <lineage>
        <taxon>Bacteria</taxon>
        <taxon>Pseudomonadati</taxon>
        <taxon>Bacteroidota</taxon>
        <taxon>Sphingobacteriia</taxon>
        <taxon>Sphingobacteriales</taxon>
        <taxon>Sphingobacteriaceae</taxon>
        <taxon>Pedobacter</taxon>
    </lineage>
</organism>
<comment type="caution">
    <text evidence="1">The sequence shown here is derived from an EMBL/GenBank/DDBJ whole genome shotgun (WGS) entry which is preliminary data.</text>
</comment>
<dbReference type="EMBL" id="SJSK01000006">
    <property type="protein sequence ID" value="TCC88060.1"/>
    <property type="molecule type" value="Genomic_DNA"/>
</dbReference>
<name>A0A4R0MMW1_9SPHI</name>
<gene>
    <name evidence="1" type="ORF">EZ428_20265</name>
</gene>
<reference evidence="1 2" key="1">
    <citation type="submission" date="2019-02" db="EMBL/GenBank/DDBJ databases">
        <title>Pedobacter sp. RP-1-13 sp. nov., isolated from Arctic soil.</title>
        <authorList>
            <person name="Dahal R.H."/>
        </authorList>
    </citation>
    <scope>NUCLEOTIDE SEQUENCE [LARGE SCALE GENOMIC DNA]</scope>
    <source>
        <strain evidence="1 2">RP-1-13</strain>
    </source>
</reference>
<dbReference type="OrthoDB" id="770162at2"/>
<accession>A0A4R0MMW1</accession>